<dbReference type="InterPro" id="IPR001789">
    <property type="entry name" value="Sig_transdc_resp-reg_receiver"/>
</dbReference>
<dbReference type="PROSITE" id="PS50043">
    <property type="entry name" value="HTH_LUXR_2"/>
    <property type="match status" value="1"/>
</dbReference>
<keyword evidence="8" id="KW-1185">Reference proteome</keyword>
<dbReference type="CDD" id="cd06170">
    <property type="entry name" value="LuxR_C_like"/>
    <property type="match status" value="1"/>
</dbReference>
<dbReference type="InterPro" id="IPR000792">
    <property type="entry name" value="Tscrpt_reg_LuxR_C"/>
</dbReference>
<dbReference type="SMART" id="SM00448">
    <property type="entry name" value="REC"/>
    <property type="match status" value="1"/>
</dbReference>
<dbReference type="Gene3D" id="1.10.10.10">
    <property type="entry name" value="Winged helix-like DNA-binding domain superfamily/Winged helix DNA-binding domain"/>
    <property type="match status" value="1"/>
</dbReference>
<dbReference type="PROSITE" id="PS00622">
    <property type="entry name" value="HTH_LUXR_1"/>
    <property type="match status" value="1"/>
</dbReference>
<dbReference type="PRINTS" id="PR00038">
    <property type="entry name" value="HTHLUXR"/>
</dbReference>
<dbReference type="RefSeq" id="WP_183898368.1">
    <property type="nucleotide sequence ID" value="NZ_JACIDW010000001.1"/>
</dbReference>
<sequence length="222" mass="23986">MANDLTVHLVDDQEIPRRSLTFLLISSGFAVRAYESASAFLDQLPVSGRACLVKVTRMSCVDGLQLLERLNALNANIPTILVGGDGDVETAVQAMKAGAADFIKKPFEDQTLIAAINQAALRRTPPSPVPVDTEMVANRLRQLTDREHQVLAAVLDGLQNKMIAFNLGISARTVEVHRANVMAKMEARNLAELLRMVLTSGGMPQPVAARSQALPAVPVRLL</sequence>
<dbReference type="AlphaFoldDB" id="A0A7W6CK93"/>
<evidence type="ECO:0000256" key="2">
    <source>
        <dbReference type="ARBA" id="ARBA00023125"/>
    </source>
</evidence>
<accession>A0A7W6CK93</accession>
<dbReference type="Pfam" id="PF00072">
    <property type="entry name" value="Response_reg"/>
    <property type="match status" value="1"/>
</dbReference>
<evidence type="ECO:0000256" key="1">
    <source>
        <dbReference type="ARBA" id="ARBA00023015"/>
    </source>
</evidence>
<keyword evidence="1" id="KW-0805">Transcription regulation</keyword>
<dbReference type="SUPFAM" id="SSF46894">
    <property type="entry name" value="C-terminal effector domain of the bipartite response regulators"/>
    <property type="match status" value="1"/>
</dbReference>
<keyword evidence="3" id="KW-0804">Transcription</keyword>
<keyword evidence="2" id="KW-0238">DNA-binding</keyword>
<organism evidence="7 8">
    <name type="scientific">Rhizobium metallidurans</name>
    <dbReference type="NCBI Taxonomy" id="1265931"/>
    <lineage>
        <taxon>Bacteria</taxon>
        <taxon>Pseudomonadati</taxon>
        <taxon>Pseudomonadota</taxon>
        <taxon>Alphaproteobacteria</taxon>
        <taxon>Hyphomicrobiales</taxon>
        <taxon>Rhizobiaceae</taxon>
        <taxon>Rhizobium/Agrobacterium group</taxon>
        <taxon>Rhizobium</taxon>
    </lineage>
</organism>
<dbReference type="Proteomes" id="UP000582090">
    <property type="component" value="Unassembled WGS sequence"/>
</dbReference>
<dbReference type="EMBL" id="JACIDW010000001">
    <property type="protein sequence ID" value="MBB3962642.1"/>
    <property type="molecule type" value="Genomic_DNA"/>
</dbReference>
<name>A0A7W6CK93_9HYPH</name>
<evidence type="ECO:0000259" key="5">
    <source>
        <dbReference type="PROSITE" id="PS50043"/>
    </source>
</evidence>
<feature type="domain" description="Response regulatory" evidence="6">
    <location>
        <begin position="6"/>
        <end position="120"/>
    </location>
</feature>
<dbReference type="PROSITE" id="PS50110">
    <property type="entry name" value="RESPONSE_REGULATORY"/>
    <property type="match status" value="1"/>
</dbReference>
<dbReference type="PANTHER" id="PTHR44688:SF16">
    <property type="entry name" value="DNA-BINDING TRANSCRIPTIONAL ACTIVATOR DEVR_DOSR"/>
    <property type="match status" value="1"/>
</dbReference>
<dbReference type="SUPFAM" id="SSF52172">
    <property type="entry name" value="CheY-like"/>
    <property type="match status" value="1"/>
</dbReference>
<comment type="caution">
    <text evidence="4">Lacks conserved residue(s) required for the propagation of feature annotation.</text>
</comment>
<gene>
    <name evidence="7" type="ORF">GGQ67_000260</name>
</gene>
<dbReference type="InterPro" id="IPR016032">
    <property type="entry name" value="Sig_transdc_resp-reg_C-effctor"/>
</dbReference>
<reference evidence="7 8" key="1">
    <citation type="submission" date="2020-08" db="EMBL/GenBank/DDBJ databases">
        <title>Genomic Encyclopedia of Type Strains, Phase IV (KMG-IV): sequencing the most valuable type-strain genomes for metagenomic binning, comparative biology and taxonomic classification.</title>
        <authorList>
            <person name="Goeker M."/>
        </authorList>
    </citation>
    <scope>NUCLEOTIDE SEQUENCE [LARGE SCALE GENOMIC DNA]</scope>
    <source>
        <strain evidence="7 8">DSM 26575</strain>
    </source>
</reference>
<evidence type="ECO:0000256" key="4">
    <source>
        <dbReference type="PROSITE-ProRule" id="PRU00169"/>
    </source>
</evidence>
<evidence type="ECO:0000313" key="8">
    <source>
        <dbReference type="Proteomes" id="UP000582090"/>
    </source>
</evidence>
<dbReference type="PANTHER" id="PTHR44688">
    <property type="entry name" value="DNA-BINDING TRANSCRIPTIONAL ACTIVATOR DEVR_DOSR"/>
    <property type="match status" value="1"/>
</dbReference>
<evidence type="ECO:0000256" key="3">
    <source>
        <dbReference type="ARBA" id="ARBA00023163"/>
    </source>
</evidence>
<dbReference type="InterPro" id="IPR011006">
    <property type="entry name" value="CheY-like_superfamily"/>
</dbReference>
<dbReference type="Gene3D" id="3.40.50.2300">
    <property type="match status" value="1"/>
</dbReference>
<evidence type="ECO:0000313" key="7">
    <source>
        <dbReference type="EMBL" id="MBB3962642.1"/>
    </source>
</evidence>
<dbReference type="SMART" id="SM00421">
    <property type="entry name" value="HTH_LUXR"/>
    <property type="match status" value="1"/>
</dbReference>
<protein>
    <submittedName>
        <fullName evidence="7">Two-component system response regulator FixJ</fullName>
    </submittedName>
</protein>
<evidence type="ECO:0000259" key="6">
    <source>
        <dbReference type="PROSITE" id="PS50110"/>
    </source>
</evidence>
<dbReference type="InterPro" id="IPR036388">
    <property type="entry name" value="WH-like_DNA-bd_sf"/>
</dbReference>
<dbReference type="GO" id="GO:0000160">
    <property type="term" value="P:phosphorelay signal transduction system"/>
    <property type="evidence" value="ECO:0007669"/>
    <property type="project" value="InterPro"/>
</dbReference>
<feature type="domain" description="HTH luxR-type" evidence="5">
    <location>
        <begin position="136"/>
        <end position="201"/>
    </location>
</feature>
<proteinExistence type="predicted"/>
<comment type="caution">
    <text evidence="7">The sequence shown here is derived from an EMBL/GenBank/DDBJ whole genome shotgun (WGS) entry which is preliminary data.</text>
</comment>
<dbReference type="GO" id="GO:0003677">
    <property type="term" value="F:DNA binding"/>
    <property type="evidence" value="ECO:0007669"/>
    <property type="project" value="UniProtKB-KW"/>
</dbReference>
<dbReference type="Pfam" id="PF00196">
    <property type="entry name" value="GerE"/>
    <property type="match status" value="1"/>
</dbReference>
<dbReference type="GO" id="GO:0006355">
    <property type="term" value="P:regulation of DNA-templated transcription"/>
    <property type="evidence" value="ECO:0007669"/>
    <property type="project" value="InterPro"/>
</dbReference>